<dbReference type="AlphaFoldDB" id="A0A553N6G9"/>
<dbReference type="SUPFAM" id="SSF101494">
    <property type="entry name" value="Stathmin"/>
    <property type="match status" value="1"/>
</dbReference>
<dbReference type="Proteomes" id="UP000318571">
    <property type="component" value="Chromosome 8"/>
</dbReference>
<comment type="similarity">
    <text evidence="1">Belongs to the stathmin family.</text>
</comment>
<evidence type="ECO:0000256" key="2">
    <source>
        <dbReference type="SAM" id="Coils"/>
    </source>
</evidence>
<keyword evidence="2" id="KW-0175">Coiled coil</keyword>
<evidence type="ECO:0000313" key="3">
    <source>
        <dbReference type="EMBL" id="TRY61031.1"/>
    </source>
</evidence>
<dbReference type="GO" id="GO:0005737">
    <property type="term" value="C:cytoplasm"/>
    <property type="evidence" value="ECO:0007669"/>
    <property type="project" value="TreeGrafter"/>
</dbReference>
<sequence>MSDEANLTEKENGLSFEVILDKDKVPKEKPPIKDPMAMSVTSLQDIEEKQKAAEERRKQHEQEILEKLNQHEKRAEEVRANKEKLIASGEVPVCEEA</sequence>
<dbReference type="EMBL" id="VCGU01000459">
    <property type="protein sequence ID" value="TRY61031.1"/>
    <property type="molecule type" value="Genomic_DNA"/>
</dbReference>
<dbReference type="OMA" id="DITRKMQ"/>
<dbReference type="Pfam" id="PF00836">
    <property type="entry name" value="Stathmin"/>
    <property type="match status" value="1"/>
</dbReference>
<evidence type="ECO:0000313" key="4">
    <source>
        <dbReference type="Proteomes" id="UP000318571"/>
    </source>
</evidence>
<organism evidence="3 4">
    <name type="scientific">Tigriopus californicus</name>
    <name type="common">Marine copepod</name>
    <dbReference type="NCBI Taxonomy" id="6832"/>
    <lineage>
        <taxon>Eukaryota</taxon>
        <taxon>Metazoa</taxon>
        <taxon>Ecdysozoa</taxon>
        <taxon>Arthropoda</taxon>
        <taxon>Crustacea</taxon>
        <taxon>Multicrustacea</taxon>
        <taxon>Hexanauplia</taxon>
        <taxon>Copepoda</taxon>
        <taxon>Harpacticoida</taxon>
        <taxon>Harpacticidae</taxon>
        <taxon>Tigriopus</taxon>
    </lineage>
</organism>
<dbReference type="PROSITE" id="PS51663">
    <property type="entry name" value="STATHMIN_3"/>
    <property type="match status" value="1"/>
</dbReference>
<dbReference type="PRINTS" id="PR00345">
    <property type="entry name" value="STATHMIN"/>
</dbReference>
<dbReference type="PANTHER" id="PTHR10104">
    <property type="entry name" value="STATHMIN"/>
    <property type="match status" value="1"/>
</dbReference>
<protein>
    <recommendedName>
        <fullName evidence="1">Stathmin</fullName>
    </recommendedName>
</protein>
<reference evidence="3 4" key="1">
    <citation type="journal article" date="2018" name="Nat. Ecol. Evol.">
        <title>Genomic signatures of mitonuclear coevolution across populations of Tigriopus californicus.</title>
        <authorList>
            <person name="Barreto F.S."/>
            <person name="Watson E.T."/>
            <person name="Lima T.G."/>
            <person name="Willett C.S."/>
            <person name="Edmands S."/>
            <person name="Li W."/>
            <person name="Burton R.S."/>
        </authorList>
    </citation>
    <scope>NUCLEOTIDE SEQUENCE [LARGE SCALE GENOMIC DNA]</scope>
    <source>
        <strain evidence="3 4">San Diego</strain>
    </source>
</reference>
<dbReference type="GO" id="GO:0007019">
    <property type="term" value="P:microtubule depolymerization"/>
    <property type="evidence" value="ECO:0007669"/>
    <property type="project" value="TreeGrafter"/>
</dbReference>
<gene>
    <name evidence="3" type="ORF">TCAL_04397</name>
</gene>
<name>A0A553N6G9_TIGCA</name>
<dbReference type="GO" id="GO:0015631">
    <property type="term" value="F:tubulin binding"/>
    <property type="evidence" value="ECO:0007669"/>
    <property type="project" value="TreeGrafter"/>
</dbReference>
<dbReference type="GO" id="GO:0031175">
    <property type="term" value="P:neuron projection development"/>
    <property type="evidence" value="ECO:0007669"/>
    <property type="project" value="TreeGrafter"/>
</dbReference>
<comment type="caution">
    <text evidence="3">The sequence shown here is derived from an EMBL/GenBank/DDBJ whole genome shotgun (WGS) entry which is preliminary data.</text>
</comment>
<feature type="coiled-coil region" evidence="2">
    <location>
        <begin position="43"/>
        <end position="88"/>
    </location>
</feature>
<dbReference type="InterPro" id="IPR000956">
    <property type="entry name" value="Stathmin_fam"/>
</dbReference>
<dbReference type="GO" id="GO:0043005">
    <property type="term" value="C:neuron projection"/>
    <property type="evidence" value="ECO:0007669"/>
    <property type="project" value="TreeGrafter"/>
</dbReference>
<dbReference type="GO" id="GO:0031110">
    <property type="term" value="P:regulation of microtubule polymerization or depolymerization"/>
    <property type="evidence" value="ECO:0007669"/>
    <property type="project" value="InterPro"/>
</dbReference>
<accession>A0A553N6G9</accession>
<dbReference type="Gene3D" id="6.10.280.30">
    <property type="match status" value="1"/>
</dbReference>
<keyword evidence="4" id="KW-1185">Reference proteome</keyword>
<dbReference type="PANTHER" id="PTHR10104:SF1">
    <property type="entry name" value="STATHMIN, ISOFORM D"/>
    <property type="match status" value="1"/>
</dbReference>
<dbReference type="InterPro" id="IPR036002">
    <property type="entry name" value="Stathmin_sf"/>
</dbReference>
<proteinExistence type="inferred from homology"/>
<evidence type="ECO:0000256" key="1">
    <source>
        <dbReference type="RuleBase" id="RU004388"/>
    </source>
</evidence>